<feature type="compositionally biased region" description="Basic and acidic residues" evidence="2">
    <location>
        <begin position="198"/>
        <end position="218"/>
    </location>
</feature>
<organism evidence="5 6">
    <name type="scientific">Lactiplantibacillus pentosus</name>
    <name type="common">Lactobacillus pentosus</name>
    <dbReference type="NCBI Taxonomy" id="1589"/>
    <lineage>
        <taxon>Bacteria</taxon>
        <taxon>Bacillati</taxon>
        <taxon>Bacillota</taxon>
        <taxon>Bacilli</taxon>
        <taxon>Lactobacillales</taxon>
        <taxon>Lactobacillaceae</taxon>
        <taxon>Lactiplantibacillus</taxon>
    </lineage>
</organism>
<dbReference type="NCBIfam" id="TIGR03715">
    <property type="entry name" value="KxYKxGKxW"/>
    <property type="match status" value="1"/>
</dbReference>
<dbReference type="Pfam" id="PF07523">
    <property type="entry name" value="Big_3"/>
    <property type="match status" value="4"/>
</dbReference>
<dbReference type="Pfam" id="PF03382">
    <property type="entry name" value="DUF285"/>
    <property type="match status" value="2"/>
</dbReference>
<evidence type="ECO:0000259" key="4">
    <source>
        <dbReference type="Pfam" id="PF07523"/>
    </source>
</evidence>
<feature type="compositionally biased region" description="Polar residues" evidence="2">
    <location>
        <begin position="87"/>
        <end position="100"/>
    </location>
</feature>
<evidence type="ECO:0000256" key="2">
    <source>
        <dbReference type="SAM" id="MobiDB-lite"/>
    </source>
</evidence>
<dbReference type="Gene3D" id="3.80.10.10">
    <property type="entry name" value="Ribonuclease Inhibitor"/>
    <property type="match status" value="1"/>
</dbReference>
<reference evidence="5" key="2">
    <citation type="journal article" date="2023" name="Front Nutr">
        <title>Lactiplantibacillus pentosus P2020 protects the hyperuricemia and renal inflammation in mice.</title>
        <authorList>
            <person name="Wang Z."/>
            <person name="Song L."/>
            <person name="Li X."/>
            <person name="Xiao Y."/>
            <person name="Huang Y."/>
            <person name="Zhang Y."/>
            <person name="Li J."/>
            <person name="Li M."/>
            <person name="Ren Z."/>
        </authorList>
    </citation>
    <scope>NUCLEOTIDE SEQUENCE</scope>
    <source>
        <strain evidence="5">P2000</strain>
    </source>
</reference>
<gene>
    <name evidence="5" type="ORF">OOJ94_03150</name>
</gene>
<keyword evidence="3" id="KW-1133">Transmembrane helix</keyword>
<feature type="domain" description="Ig-like" evidence="4">
    <location>
        <begin position="807"/>
        <end position="877"/>
    </location>
</feature>
<dbReference type="InterPro" id="IPR032675">
    <property type="entry name" value="LRR_dom_sf"/>
</dbReference>
<dbReference type="InterPro" id="IPR011889">
    <property type="entry name" value="Liste_lipo_26"/>
</dbReference>
<feature type="domain" description="Ig-like" evidence="4">
    <location>
        <begin position="642"/>
        <end position="707"/>
    </location>
</feature>
<dbReference type="NCBIfam" id="TIGR02167">
    <property type="entry name" value="Liste_lipo_26"/>
    <property type="match status" value="2"/>
</dbReference>
<evidence type="ECO:0000256" key="1">
    <source>
        <dbReference type="ARBA" id="ARBA00022729"/>
    </source>
</evidence>
<dbReference type="SUPFAM" id="SSF52058">
    <property type="entry name" value="L domain-like"/>
    <property type="match status" value="1"/>
</dbReference>
<evidence type="ECO:0000313" key="6">
    <source>
        <dbReference type="Proteomes" id="UP001151834"/>
    </source>
</evidence>
<feature type="compositionally biased region" description="Acidic residues" evidence="2">
    <location>
        <begin position="938"/>
        <end position="947"/>
    </location>
</feature>
<feature type="region of interest" description="Disordered" evidence="2">
    <location>
        <begin position="146"/>
        <end position="218"/>
    </location>
</feature>
<evidence type="ECO:0000313" key="5">
    <source>
        <dbReference type="EMBL" id="MDF2311818.1"/>
    </source>
</evidence>
<dbReference type="InterPro" id="IPR005046">
    <property type="entry name" value="DUF285"/>
</dbReference>
<feature type="compositionally biased region" description="Acidic residues" evidence="2">
    <location>
        <begin position="918"/>
        <end position="929"/>
    </location>
</feature>
<dbReference type="Gene3D" id="2.60.40.10">
    <property type="entry name" value="Immunoglobulins"/>
    <property type="match status" value="3"/>
</dbReference>
<reference evidence="5" key="1">
    <citation type="submission" date="2022-11" db="EMBL/GenBank/DDBJ databases">
        <authorList>
            <person name="Wang Z."/>
        </authorList>
    </citation>
    <scope>NUCLEOTIDE SEQUENCE</scope>
    <source>
        <strain evidence="5">P2000</strain>
    </source>
</reference>
<keyword evidence="3" id="KW-0812">Transmembrane</keyword>
<keyword evidence="1" id="KW-0732">Signal</keyword>
<name>A0AAX6LBB0_LACPE</name>
<protein>
    <submittedName>
        <fullName evidence="5">Bacterial Ig-like domain-containing protein</fullName>
    </submittedName>
</protein>
<dbReference type="EMBL" id="JAPEQV010000002">
    <property type="protein sequence ID" value="MDF2311818.1"/>
    <property type="molecule type" value="Genomic_DNA"/>
</dbReference>
<feature type="compositionally biased region" description="Acidic residues" evidence="2">
    <location>
        <begin position="881"/>
        <end position="895"/>
    </location>
</feature>
<proteinExistence type="predicted"/>
<comment type="caution">
    <text evidence="5">The sequence shown here is derived from an EMBL/GenBank/DDBJ whole genome shotgun (WGS) entry which is preliminary data.</text>
</comment>
<dbReference type="Pfam" id="PF19258">
    <property type="entry name" value="KxYKxGKxW_sig"/>
    <property type="match status" value="1"/>
</dbReference>
<feature type="compositionally biased region" description="Basic and acidic residues" evidence="2">
    <location>
        <begin position="160"/>
        <end position="171"/>
    </location>
</feature>
<sequence length="1102" mass="118482">MREQAKRYKMYKSGKIWVFAGITLITLNLTMINGRADDTDAAPVTDTATQVLPTEQQPELTLNKTEQTSGDNAARAEISDAPASAEAVTTDSQAADTVQESMVAAPAESHADASVQVSTEQPNQSVVSDQTAESPIADGQLLVEPAPDVVGNHDSSSVHSDSEQAADREANEITEAPESLLVGPDVSGTDTEQPVLTESKDMVRRQELRANELGRDEEYPQRTEVTGNFGVDWWFDAQTGTLSLGGGNLEMQWVPDPYYNPWWNYIWIEQVTKVMIVDNIFVGKRMDGLFANFKNVEQYIGLEKIDTSQVRMMDRVFYNNISLTTLDLSGWDTSSVVWMNNLFGVAVPLSSKLVTLNLNGWNTSKVTDMTNMFIYTSSLKTVIGLDKFNTEKVTRMFNMFCGAGFTVLDISNFSSASLVDMGAMFAVMPNVTNIIFGSQFDTKRVEEFRLAFAYSPKLETLDLSGFDMTSNKNGIAGMFFGAINLKKLTLGPHVNLAKFPDELSPSGLSGPYLSEKYSGRWVNLDDPNDTLTTQELIARYSGNGAAMATYIWEANQAVIDLHDVTIDAGDDWNWSHSIDGLVDQFGNPVDVQALYAANPKAVKLRGDRVNTKRPGTYQVTFKYAGKTVTALVIVKADQTSLNVHDTDLHAGGTWQPQDAFDGATDKDGQPIDFSNVTVTGDVNPAVPGEYQVTYTVGNQSQTITVTVKENQASLNLHQHHVTVHTDGQGGSTWQPQTNFHNATDVDGQPVDWSAIEVIGMPDWTTAGDYQVTYQFKNQHGKLVAATVTITVVIEEDDEQGDSQSALQVQDSTLQVGDAWQPEANVVVVTDVNGDTVPFDELLVTGTVDTTKVGVYEITYQYTDASGKVFTEVVTVTVVEADDGDANGEQPDESEQPGDGSNTEQPGDGSNTEQPGDGDANEPDESEQPDAGEQPAQPDDGDDTDGSDEQGQSGNGSQTEQPSEQPQAGDTGSHGKPGVGNTGKPGTLGANNQETNGNVLGKTGINHGSNDHSSDANGATQAALTDLSAGTDGRSRAGLNASNQTTKQLGQASSSSSVQPASAKIGATHLPQTSEQASHSGIWGALLLGLTVCGGWLGLRRKQ</sequence>
<dbReference type="InterPro" id="IPR022263">
    <property type="entry name" value="KxYKxGKxW"/>
</dbReference>
<dbReference type="RefSeq" id="WP_275875147.1">
    <property type="nucleotide sequence ID" value="NZ_JAPEQV010000002.1"/>
</dbReference>
<feature type="compositionally biased region" description="Polar residues" evidence="2">
    <location>
        <begin position="50"/>
        <end position="71"/>
    </location>
</feature>
<keyword evidence="3" id="KW-0472">Membrane</keyword>
<dbReference type="Proteomes" id="UP001151834">
    <property type="component" value="Unassembled WGS sequence"/>
</dbReference>
<feature type="domain" description="Ig-like" evidence="4">
    <location>
        <begin position="730"/>
        <end position="791"/>
    </location>
</feature>
<feature type="compositionally biased region" description="Polar residues" evidence="2">
    <location>
        <begin position="988"/>
        <end position="997"/>
    </location>
</feature>
<dbReference type="AlphaFoldDB" id="A0AAX6LBB0"/>
<dbReference type="InterPro" id="IPR013783">
    <property type="entry name" value="Ig-like_fold"/>
</dbReference>
<feature type="compositionally biased region" description="Polar residues" evidence="2">
    <location>
        <begin position="1039"/>
        <end position="1051"/>
    </location>
</feature>
<feature type="compositionally biased region" description="Polar residues" evidence="2">
    <location>
        <begin position="898"/>
        <end position="913"/>
    </location>
</feature>
<feature type="compositionally biased region" description="Polar residues" evidence="2">
    <location>
        <begin position="115"/>
        <end position="133"/>
    </location>
</feature>
<accession>A0AAX6LBB0</accession>
<dbReference type="InterPro" id="IPR022038">
    <property type="entry name" value="Ig-like_bact"/>
</dbReference>
<feature type="region of interest" description="Disordered" evidence="2">
    <location>
        <begin position="49"/>
        <end position="133"/>
    </location>
</feature>
<feature type="transmembrane region" description="Helical" evidence="3">
    <location>
        <begin position="1080"/>
        <end position="1098"/>
    </location>
</feature>
<feature type="region of interest" description="Disordered" evidence="2">
    <location>
        <begin position="881"/>
        <end position="1063"/>
    </location>
</feature>
<feature type="domain" description="Ig-like" evidence="4">
    <location>
        <begin position="562"/>
        <end position="632"/>
    </location>
</feature>
<evidence type="ECO:0000256" key="3">
    <source>
        <dbReference type="SAM" id="Phobius"/>
    </source>
</evidence>
<feature type="compositionally biased region" description="Polar residues" evidence="2">
    <location>
        <begin position="954"/>
        <end position="969"/>
    </location>
</feature>
<dbReference type="NCBIfam" id="TIGR01167">
    <property type="entry name" value="LPXTG_anchor"/>
    <property type="match status" value="1"/>
</dbReference>